<evidence type="ECO:0000313" key="7">
    <source>
        <dbReference type="Proteomes" id="UP000014113"/>
    </source>
</evidence>
<keyword evidence="7" id="KW-1185">Reference proteome</keyword>
<dbReference type="InterPro" id="IPR029044">
    <property type="entry name" value="Nucleotide-diphossugar_trans"/>
</dbReference>
<dbReference type="RefSeq" id="WP_016183089.1">
    <property type="nucleotide sequence ID" value="NZ_JXKI01000023.1"/>
</dbReference>
<dbReference type="Proteomes" id="UP000014113">
    <property type="component" value="Unassembled WGS sequence"/>
</dbReference>
<dbReference type="PANTHER" id="PTHR43179:SF12">
    <property type="entry name" value="GALACTOFURANOSYLTRANSFERASE GLFT2"/>
    <property type="match status" value="1"/>
</dbReference>
<comment type="similarity">
    <text evidence="2">Belongs to the glycosyltransferase 2 family.</text>
</comment>
<name>S1P3E8_9ENTE</name>
<organism evidence="6 7">
    <name type="scientific">Enterococcus columbae DSM 7374 = ATCC 51263</name>
    <dbReference type="NCBI Taxonomy" id="1121865"/>
    <lineage>
        <taxon>Bacteria</taxon>
        <taxon>Bacillati</taxon>
        <taxon>Bacillota</taxon>
        <taxon>Bacilli</taxon>
        <taxon>Lactobacillales</taxon>
        <taxon>Enterococcaceae</taxon>
        <taxon>Enterococcus</taxon>
    </lineage>
</organism>
<comment type="pathway">
    <text evidence="1">Cell wall biogenesis; cell wall polysaccharide biosynthesis.</text>
</comment>
<evidence type="ECO:0000256" key="3">
    <source>
        <dbReference type="ARBA" id="ARBA00022676"/>
    </source>
</evidence>
<dbReference type="PATRIC" id="fig|1121865.3.peg.915"/>
<dbReference type="STRING" id="1121865.OMW_00928"/>
<dbReference type="GO" id="GO:0016757">
    <property type="term" value="F:glycosyltransferase activity"/>
    <property type="evidence" value="ECO:0007669"/>
    <property type="project" value="UniProtKB-KW"/>
</dbReference>
<keyword evidence="3" id="KW-0328">Glycosyltransferase</keyword>
<dbReference type="CDD" id="cd04186">
    <property type="entry name" value="GT_2_like_c"/>
    <property type="match status" value="1"/>
</dbReference>
<dbReference type="AlphaFoldDB" id="S1P3E8"/>
<dbReference type="OrthoDB" id="9771846at2"/>
<proteinExistence type="inferred from homology"/>
<dbReference type="Gene3D" id="3.90.550.10">
    <property type="entry name" value="Spore Coat Polysaccharide Biosynthesis Protein SpsA, Chain A"/>
    <property type="match status" value="1"/>
</dbReference>
<sequence length="257" mass="30285">MEKILISIITHNSEDIFRTLDVLKHEIGQDPQFQVVVYDNASEAAYCDRLAQYSFVELIRASENKGFGHGHNQVIFNHTADYAFICNPDILVTRETLVHMHQLIKRENIVAVSPKVLNEDGSTQHLVRQRLTVFDYFLRFIPFKWVKKLFDQRLATYECRNLPDDQCSIIKMGSGCFMLVSTAVYKQIDGFDERFFMYFEDNDFCLRLNQTGGQILYSPFDQVIHLYGKGAHRNRKLFMIFMQSMAKFFNKWGWKWF</sequence>
<evidence type="ECO:0000256" key="1">
    <source>
        <dbReference type="ARBA" id="ARBA00004776"/>
    </source>
</evidence>
<dbReference type="PANTHER" id="PTHR43179">
    <property type="entry name" value="RHAMNOSYLTRANSFERASE WBBL"/>
    <property type="match status" value="1"/>
</dbReference>
<gene>
    <name evidence="6" type="ORF">I568_00279</name>
</gene>
<evidence type="ECO:0000259" key="5">
    <source>
        <dbReference type="Pfam" id="PF00535"/>
    </source>
</evidence>
<protein>
    <submittedName>
        <fullName evidence="6">Glycosyl transferase, group 2 family protein</fullName>
    </submittedName>
</protein>
<dbReference type="Pfam" id="PF00535">
    <property type="entry name" value="Glycos_transf_2"/>
    <property type="match status" value="1"/>
</dbReference>
<dbReference type="EMBL" id="ASWJ01000002">
    <property type="protein sequence ID" value="EOW87614.1"/>
    <property type="molecule type" value="Genomic_DNA"/>
</dbReference>
<comment type="caution">
    <text evidence="6">The sequence shown here is derived from an EMBL/GenBank/DDBJ whole genome shotgun (WGS) entry which is preliminary data.</text>
</comment>
<evidence type="ECO:0000256" key="4">
    <source>
        <dbReference type="ARBA" id="ARBA00022679"/>
    </source>
</evidence>
<dbReference type="SUPFAM" id="SSF53448">
    <property type="entry name" value="Nucleotide-diphospho-sugar transferases"/>
    <property type="match status" value="1"/>
</dbReference>
<reference evidence="6 7" key="1">
    <citation type="submission" date="2013-03" db="EMBL/GenBank/DDBJ databases">
        <title>The Genome Sequence of Enterococcus columbae ATCC_51263 (PacBio/Illumina hybrid assembly).</title>
        <authorList>
            <consortium name="The Broad Institute Genomics Platform"/>
            <consortium name="The Broad Institute Genome Sequencing Center for Infectious Disease"/>
            <person name="Earl A."/>
            <person name="Russ C."/>
            <person name="Gilmore M."/>
            <person name="Surin D."/>
            <person name="Walker B."/>
            <person name="Young S."/>
            <person name="Zeng Q."/>
            <person name="Gargeya S."/>
            <person name="Fitzgerald M."/>
            <person name="Haas B."/>
            <person name="Abouelleil A."/>
            <person name="Allen A.W."/>
            <person name="Alvarado L."/>
            <person name="Arachchi H.M."/>
            <person name="Berlin A.M."/>
            <person name="Chapman S.B."/>
            <person name="Gainer-Dewar J."/>
            <person name="Goldberg J."/>
            <person name="Griggs A."/>
            <person name="Gujja S."/>
            <person name="Hansen M."/>
            <person name="Howarth C."/>
            <person name="Imamovic A."/>
            <person name="Ireland A."/>
            <person name="Larimer J."/>
            <person name="McCowan C."/>
            <person name="Murphy C."/>
            <person name="Pearson M."/>
            <person name="Poon T.W."/>
            <person name="Priest M."/>
            <person name="Roberts A."/>
            <person name="Saif S."/>
            <person name="Shea T."/>
            <person name="Sisk P."/>
            <person name="Sykes S."/>
            <person name="Wortman J."/>
            <person name="Nusbaum C."/>
            <person name="Birren B."/>
        </authorList>
    </citation>
    <scope>NUCLEOTIDE SEQUENCE [LARGE SCALE GENOMIC DNA]</scope>
    <source>
        <strain evidence="6 7">ATCC 51263</strain>
    </source>
</reference>
<dbReference type="eggNOG" id="COG1216">
    <property type="taxonomic scope" value="Bacteria"/>
</dbReference>
<accession>S1P3E8</accession>
<dbReference type="InterPro" id="IPR001173">
    <property type="entry name" value="Glyco_trans_2-like"/>
</dbReference>
<evidence type="ECO:0000313" key="6">
    <source>
        <dbReference type="EMBL" id="EOW87614.1"/>
    </source>
</evidence>
<feature type="domain" description="Glycosyltransferase 2-like" evidence="5">
    <location>
        <begin position="8"/>
        <end position="145"/>
    </location>
</feature>
<evidence type="ECO:0000256" key="2">
    <source>
        <dbReference type="ARBA" id="ARBA00006739"/>
    </source>
</evidence>
<keyword evidence="4 6" id="KW-0808">Transferase</keyword>